<feature type="region of interest" description="Disordered" evidence="1">
    <location>
        <begin position="92"/>
        <end position="241"/>
    </location>
</feature>
<evidence type="ECO:0000313" key="2">
    <source>
        <dbReference type="EMBL" id="CAI9167718.1"/>
    </source>
</evidence>
<proteinExistence type="predicted"/>
<reference evidence="2" key="1">
    <citation type="submission" date="2023-04" db="EMBL/GenBank/DDBJ databases">
        <authorList>
            <consortium name="ELIXIR-Norway"/>
        </authorList>
    </citation>
    <scope>NUCLEOTIDE SEQUENCE [LARGE SCALE GENOMIC DNA]</scope>
</reference>
<feature type="compositionally biased region" description="Polar residues" evidence="1">
    <location>
        <begin position="1"/>
        <end position="13"/>
    </location>
</feature>
<feature type="region of interest" description="Disordered" evidence="1">
    <location>
        <begin position="1"/>
        <end position="63"/>
    </location>
</feature>
<feature type="compositionally biased region" description="Pro residues" evidence="1">
    <location>
        <begin position="214"/>
        <end position="227"/>
    </location>
</feature>
<gene>
    <name evidence="2" type="ORF">MRATA1EN1_LOCUS16680</name>
</gene>
<feature type="compositionally biased region" description="Polar residues" evidence="1">
    <location>
        <begin position="41"/>
        <end position="51"/>
    </location>
</feature>
<keyword evidence="3" id="KW-1185">Reference proteome</keyword>
<dbReference type="EMBL" id="OX459963">
    <property type="protein sequence ID" value="CAI9167718.1"/>
    <property type="molecule type" value="Genomic_DNA"/>
</dbReference>
<sequence>MSLSAPSPSTPREQGTLPGQCLRSLVPSVPPKAQVCRVPGQTLTDASSESGRSPGFPQPHLTRRGWHAGHSGWTLPFLLLTHRYALRRYAETSPRATSRKRQAEHKNTKLFGSASRDPVGRRKDFPSRLSFSRRQCRRTSTVQGRGRSGAPRPARPGPGVRGAPAPALAQDKGHTARTVSHLPESPSGTRGGRNDPPRRDQITSARGGAGAGRPGPPLRARPVPPAPSASGGGASTAGRTLAPVQMPGPFYIHTSGQRQPFGALYVEDCFLLDYVSDFKI</sequence>
<organism evidence="2 3">
    <name type="scientific">Rangifer tarandus platyrhynchus</name>
    <name type="common">Svalbard reindeer</name>
    <dbReference type="NCBI Taxonomy" id="3082113"/>
    <lineage>
        <taxon>Eukaryota</taxon>
        <taxon>Metazoa</taxon>
        <taxon>Chordata</taxon>
        <taxon>Craniata</taxon>
        <taxon>Vertebrata</taxon>
        <taxon>Euteleostomi</taxon>
        <taxon>Mammalia</taxon>
        <taxon>Eutheria</taxon>
        <taxon>Laurasiatheria</taxon>
        <taxon>Artiodactyla</taxon>
        <taxon>Ruminantia</taxon>
        <taxon>Pecora</taxon>
        <taxon>Cervidae</taxon>
        <taxon>Odocoileinae</taxon>
        <taxon>Rangifer</taxon>
    </lineage>
</organism>
<feature type="compositionally biased region" description="Polar residues" evidence="1">
    <location>
        <begin position="129"/>
        <end position="143"/>
    </location>
</feature>
<name>A0ABN8Z519_RANTA</name>
<dbReference type="Proteomes" id="UP001176941">
    <property type="component" value="Chromosome 27"/>
</dbReference>
<evidence type="ECO:0000256" key="1">
    <source>
        <dbReference type="SAM" id="MobiDB-lite"/>
    </source>
</evidence>
<feature type="compositionally biased region" description="Basic and acidic residues" evidence="1">
    <location>
        <begin position="192"/>
        <end position="201"/>
    </location>
</feature>
<feature type="compositionally biased region" description="Low complexity" evidence="1">
    <location>
        <begin position="144"/>
        <end position="169"/>
    </location>
</feature>
<evidence type="ECO:0000313" key="3">
    <source>
        <dbReference type="Proteomes" id="UP001176941"/>
    </source>
</evidence>
<protein>
    <submittedName>
        <fullName evidence="2">Uncharacterized protein</fullName>
    </submittedName>
</protein>
<accession>A0ABN8Z519</accession>